<accession>A0A091BU07</accession>
<dbReference type="Proteomes" id="UP000029382">
    <property type="component" value="Unassembled WGS sequence"/>
</dbReference>
<protein>
    <submittedName>
        <fullName evidence="2">Peptidase</fullName>
    </submittedName>
</protein>
<feature type="domain" description="IrrE N-terminal-like" evidence="1">
    <location>
        <begin position="8"/>
        <end position="88"/>
    </location>
</feature>
<gene>
    <name evidence="2" type="ORF">H702_07300</name>
    <name evidence="3" type="ORF">SAMN02910290_00668</name>
</gene>
<dbReference type="AlphaFoldDB" id="A0A091BU07"/>
<evidence type="ECO:0000313" key="2">
    <source>
        <dbReference type="EMBL" id="KFN87252.1"/>
    </source>
</evidence>
<keyword evidence="5" id="KW-1185">Reference proteome</keyword>
<dbReference type="EMBL" id="FOTG01000003">
    <property type="protein sequence ID" value="SFL15591.1"/>
    <property type="molecule type" value="Genomic_DNA"/>
</dbReference>
<name>A0A091BU07_STREI</name>
<dbReference type="InterPro" id="IPR010359">
    <property type="entry name" value="IrrE_HExxH"/>
</dbReference>
<comment type="caution">
    <text evidence="2">The sequence shown here is derived from an EMBL/GenBank/DDBJ whole genome shotgun (WGS) entry which is preliminary data.</text>
</comment>
<dbReference type="EMBL" id="AUZH01000026">
    <property type="protein sequence ID" value="KFN87252.1"/>
    <property type="molecule type" value="Genomic_DNA"/>
</dbReference>
<sequence length="129" mass="15414">MMSAESTCTQQGVELYYFDGRGSTLKGTYNKPSNLIIVDSYLDDIEKKKVIYHELGHKDHNPANYDRCREQYEAQADRNMIYHLLKEELSYWDKDELENFNYINFLQKYNLKTTINESMVKEEFFNLID</sequence>
<dbReference type="RefSeq" id="WP_039697041.1">
    <property type="nucleotide sequence ID" value="NZ_AUZH01000026.1"/>
</dbReference>
<evidence type="ECO:0000313" key="3">
    <source>
        <dbReference type="EMBL" id="SFL15591.1"/>
    </source>
</evidence>
<evidence type="ECO:0000259" key="1">
    <source>
        <dbReference type="Pfam" id="PF06114"/>
    </source>
</evidence>
<reference evidence="2 4" key="1">
    <citation type="journal article" date="2014" name="Genome Announc.">
        <title>Draft Genome Sequences of Streptococcus bovis Strains ATCC 33317 and JB1.</title>
        <authorList>
            <person name="Benahmed F.H."/>
            <person name="Gopinath G.R."/>
            <person name="Harbottle H."/>
            <person name="Cotta M.A."/>
            <person name="Luo Y."/>
            <person name="Henderson C."/>
            <person name="Teri P."/>
            <person name="Soppet D."/>
            <person name="Rasmussen M."/>
            <person name="Whitehead T.R."/>
            <person name="Davidson M."/>
        </authorList>
    </citation>
    <scope>NUCLEOTIDE SEQUENCE [LARGE SCALE GENOMIC DNA]</scope>
    <source>
        <strain evidence="2 4">JB1</strain>
    </source>
</reference>
<dbReference type="Pfam" id="PF06114">
    <property type="entry name" value="Peptidase_M78"/>
    <property type="match status" value="1"/>
</dbReference>
<reference evidence="3 5" key="2">
    <citation type="submission" date="2016-10" db="EMBL/GenBank/DDBJ databases">
        <authorList>
            <person name="Varghese N."/>
            <person name="Submissions S."/>
        </authorList>
    </citation>
    <scope>NUCLEOTIDE SEQUENCE [LARGE SCALE GENOMIC DNA]</scope>
    <source>
        <strain evidence="3 5">JB1</strain>
    </source>
</reference>
<proteinExistence type="predicted"/>
<evidence type="ECO:0000313" key="5">
    <source>
        <dbReference type="Proteomes" id="UP000182793"/>
    </source>
</evidence>
<evidence type="ECO:0000313" key="4">
    <source>
        <dbReference type="Proteomes" id="UP000029382"/>
    </source>
</evidence>
<organism evidence="2 4">
    <name type="scientific">Streptococcus equinus JB1</name>
    <dbReference type="NCBI Taxonomy" id="1294274"/>
    <lineage>
        <taxon>Bacteria</taxon>
        <taxon>Bacillati</taxon>
        <taxon>Bacillota</taxon>
        <taxon>Bacilli</taxon>
        <taxon>Lactobacillales</taxon>
        <taxon>Streptococcaceae</taxon>
        <taxon>Streptococcus</taxon>
    </lineage>
</organism>
<dbReference type="Proteomes" id="UP000182793">
    <property type="component" value="Unassembled WGS sequence"/>
</dbReference>